<dbReference type="CDD" id="cd04056">
    <property type="entry name" value="Peptidases_S53"/>
    <property type="match status" value="1"/>
</dbReference>
<keyword evidence="9 11" id="KW-0106">Calcium</keyword>
<evidence type="ECO:0000256" key="6">
    <source>
        <dbReference type="ARBA" id="ARBA00022723"/>
    </source>
</evidence>
<dbReference type="EMBL" id="SRPO01000109">
    <property type="protein sequence ID" value="KAG5940691.1"/>
    <property type="molecule type" value="Genomic_DNA"/>
</dbReference>
<dbReference type="Proteomes" id="UP000706124">
    <property type="component" value="Unassembled WGS sequence"/>
</dbReference>
<organism evidence="14 15">
    <name type="scientific">Claviceps pazoutovae</name>
    <dbReference type="NCBI Taxonomy" id="1649127"/>
    <lineage>
        <taxon>Eukaryota</taxon>
        <taxon>Fungi</taxon>
        <taxon>Dikarya</taxon>
        <taxon>Ascomycota</taxon>
        <taxon>Pezizomycotina</taxon>
        <taxon>Sordariomycetes</taxon>
        <taxon>Hypocreomycetidae</taxon>
        <taxon>Hypocreales</taxon>
        <taxon>Clavicipitaceae</taxon>
        <taxon>Claviceps</taxon>
    </lineage>
</organism>
<dbReference type="OrthoDB" id="409122at2759"/>
<evidence type="ECO:0000259" key="13">
    <source>
        <dbReference type="PROSITE" id="PS51695"/>
    </source>
</evidence>
<dbReference type="InterPro" id="IPR023828">
    <property type="entry name" value="Peptidase_S8_Ser-AS"/>
</dbReference>
<dbReference type="PROSITE" id="PS51695">
    <property type="entry name" value="SEDOLISIN"/>
    <property type="match status" value="1"/>
</dbReference>
<evidence type="ECO:0000256" key="5">
    <source>
        <dbReference type="ARBA" id="ARBA00022670"/>
    </source>
</evidence>
<dbReference type="SMART" id="SM00944">
    <property type="entry name" value="Pro-kuma_activ"/>
    <property type="match status" value="1"/>
</dbReference>
<dbReference type="GO" id="GO:0008240">
    <property type="term" value="F:tripeptidyl-peptidase activity"/>
    <property type="evidence" value="ECO:0007669"/>
    <property type="project" value="UniProtKB-EC"/>
</dbReference>
<feature type="binding site" evidence="11">
    <location>
        <position position="596"/>
    </location>
    <ligand>
        <name>Ca(2+)</name>
        <dbReference type="ChEBI" id="CHEBI:29108"/>
    </ligand>
</feature>
<keyword evidence="15" id="KW-1185">Reference proteome</keyword>
<dbReference type="Gene3D" id="3.40.50.200">
    <property type="entry name" value="Peptidase S8/S53 domain"/>
    <property type="match status" value="1"/>
</dbReference>
<dbReference type="InterPro" id="IPR036852">
    <property type="entry name" value="Peptidase_S8/S53_dom_sf"/>
</dbReference>
<comment type="caution">
    <text evidence="14">The sequence shown here is derived from an EMBL/GenBank/DDBJ whole genome shotgun (WGS) entry which is preliminary data.</text>
</comment>
<evidence type="ECO:0000256" key="1">
    <source>
        <dbReference type="ARBA" id="ARBA00001910"/>
    </source>
</evidence>
<feature type="active site" description="Charge relay system" evidence="11">
    <location>
        <position position="317"/>
    </location>
</feature>
<dbReference type="CDD" id="cd11377">
    <property type="entry name" value="Pro-peptidase_S53"/>
    <property type="match status" value="1"/>
</dbReference>
<proteinExistence type="predicted"/>
<evidence type="ECO:0000256" key="11">
    <source>
        <dbReference type="PROSITE-ProRule" id="PRU01032"/>
    </source>
</evidence>
<dbReference type="GO" id="GO:0006508">
    <property type="term" value="P:proteolysis"/>
    <property type="evidence" value="ECO:0007669"/>
    <property type="project" value="UniProtKB-KW"/>
</dbReference>
<dbReference type="SUPFAM" id="SSF54897">
    <property type="entry name" value="Protease propeptides/inhibitors"/>
    <property type="match status" value="1"/>
</dbReference>
<keyword evidence="10" id="KW-0865">Zymogen</keyword>
<dbReference type="PANTHER" id="PTHR14218">
    <property type="entry name" value="PROTEASE S8 TRIPEPTIDYL PEPTIDASE I CLN2"/>
    <property type="match status" value="1"/>
</dbReference>
<feature type="signal peptide" evidence="12">
    <location>
        <begin position="1"/>
        <end position="17"/>
    </location>
</feature>
<dbReference type="InterPro" id="IPR030400">
    <property type="entry name" value="Sedolisin_dom"/>
</dbReference>
<evidence type="ECO:0000256" key="4">
    <source>
        <dbReference type="ARBA" id="ARBA00012462"/>
    </source>
</evidence>
<dbReference type="InterPro" id="IPR050819">
    <property type="entry name" value="Tripeptidyl-peptidase_I"/>
</dbReference>
<keyword evidence="8 11" id="KW-0720">Serine protease</keyword>
<dbReference type="GO" id="GO:0046872">
    <property type="term" value="F:metal ion binding"/>
    <property type="evidence" value="ECO:0007669"/>
    <property type="project" value="UniProtKB-UniRule"/>
</dbReference>
<gene>
    <name evidence="14" type="ORF">E4U60_000336</name>
</gene>
<feature type="binding site" evidence="11">
    <location>
        <position position="625"/>
    </location>
    <ligand>
        <name>Ca(2+)</name>
        <dbReference type="ChEBI" id="CHEBI:29108"/>
    </ligand>
</feature>
<dbReference type="InterPro" id="IPR015366">
    <property type="entry name" value="S53_propep"/>
</dbReference>
<keyword evidence="5 11" id="KW-0645">Protease</keyword>
<evidence type="ECO:0000256" key="2">
    <source>
        <dbReference type="ARBA" id="ARBA00002451"/>
    </source>
</evidence>
<dbReference type="GO" id="GO:0004252">
    <property type="term" value="F:serine-type endopeptidase activity"/>
    <property type="evidence" value="ECO:0007669"/>
    <property type="project" value="UniProtKB-UniRule"/>
</dbReference>
<accession>A0A9P7MDS7</accession>
<dbReference type="AlphaFoldDB" id="A0A9P7MDS7"/>
<feature type="chain" id="PRO_5040204371" description="tripeptidyl-peptidase II" evidence="12">
    <location>
        <begin position="18"/>
        <end position="647"/>
    </location>
</feature>
<keyword evidence="6 11" id="KW-0479">Metal-binding</keyword>
<name>A0A9P7MDS7_9HYPO</name>
<keyword evidence="12" id="KW-0732">Signal</keyword>
<evidence type="ECO:0000256" key="9">
    <source>
        <dbReference type="ARBA" id="ARBA00022837"/>
    </source>
</evidence>
<evidence type="ECO:0000313" key="14">
    <source>
        <dbReference type="EMBL" id="KAG5940691.1"/>
    </source>
</evidence>
<dbReference type="GO" id="GO:0005576">
    <property type="term" value="C:extracellular region"/>
    <property type="evidence" value="ECO:0007669"/>
    <property type="project" value="UniProtKB-SubCell"/>
</dbReference>
<comment type="cofactor">
    <cofactor evidence="11">
        <name>Ca(2+)</name>
        <dbReference type="ChEBI" id="CHEBI:29108"/>
    </cofactor>
    <text evidence="11">Binds 1 Ca(2+) ion per subunit.</text>
</comment>
<comment type="function">
    <text evidence="2">Secreted tripeptidyl-peptidase which degrades proteins at acidic pHs and is involved in virulence.</text>
</comment>
<feature type="active site" description="Charge relay system" evidence="11">
    <location>
        <position position="548"/>
    </location>
</feature>
<dbReference type="EC" id="3.4.14.10" evidence="4"/>
<feature type="active site" description="Charge relay system" evidence="11">
    <location>
        <position position="313"/>
    </location>
</feature>
<reference evidence="14 15" key="1">
    <citation type="journal article" date="2020" name="bioRxiv">
        <title>Whole genome comparisons of ergot fungi reveals the divergence and evolution of species within the genus Claviceps are the result of varying mechanisms driving genome evolution and host range expansion.</title>
        <authorList>
            <person name="Wyka S.A."/>
            <person name="Mondo S.J."/>
            <person name="Liu M."/>
            <person name="Dettman J."/>
            <person name="Nalam V."/>
            <person name="Broders K.D."/>
        </authorList>
    </citation>
    <scope>NUCLEOTIDE SEQUENCE [LARGE SCALE GENOMIC DNA]</scope>
    <source>
        <strain evidence="14 15">CCC 1485</strain>
    </source>
</reference>
<protein>
    <recommendedName>
        <fullName evidence="4">tripeptidyl-peptidase II</fullName>
        <ecNumber evidence="4">3.4.14.10</ecNumber>
    </recommendedName>
</protein>
<feature type="binding site" evidence="11">
    <location>
        <position position="627"/>
    </location>
    <ligand>
        <name>Ca(2+)</name>
        <dbReference type="ChEBI" id="CHEBI:29108"/>
    </ligand>
</feature>
<dbReference type="Pfam" id="PF00082">
    <property type="entry name" value="Peptidase_S8"/>
    <property type="match status" value="1"/>
</dbReference>
<sequence length="647" mass="70196">MKNVLVFLTGLAATGLATPSDYHVLHAKRDANKPMRFIKREAANGDQNIPVRIALKQENIDQGMDLIMKVSDPGSPDYGKHYTTNQIIDLFAPKQETIDVVKAWLVESGVPADDISLSKSKGWLMFNSSVSKLETLVKADYHVFENVHSRSEHIGTEEYSLPAKVADLVDFVMPGTSLTETSNLSELGSQVDTSNVANSIKKKIKIATTTEKFMPLSLAEKTDLIKKIKGTSACDKYITPQCIKAIYKIPDATSAFPNNSLGIFEALDDVYAQEDLDAFYKLTAPNILAGTGPELDLINGATAPNRPEMAGAESGLDFQMAIPIIYPQNTTLYQVRSQEDVFFAFFDAIHGTFCRRDPDRVAHEMCDVFKPTNVISISYGGIEDDYTPKELSRQCNEFMKLGLLGISVFIATGDVGVANQEGYCLGPHHDVFVSMNPVGCPFVTAVGSTTLPKGGKVGTPEIATTSFSSSGGFSNMFPQPPWQANAVGNYLLRHNPNYFAYDTTGNVVPNNTQGIYNRGGRAYPDISALGDNGVVVIGGEVGLLGGTSMSAPIVAGIFNRINDERMKLGKGPLGFVNPALYKAYDSKLQDPLFNDVVKGDQRLGGPYGARYPSVCGNDGFSAVEGWDPVTGLGTPKYPEMLKYFVNL</sequence>
<feature type="domain" description="Peptidase S53" evidence="13">
    <location>
        <begin position="237"/>
        <end position="647"/>
    </location>
</feature>
<dbReference type="InterPro" id="IPR000209">
    <property type="entry name" value="Peptidase_S8/S53_dom"/>
</dbReference>
<comment type="catalytic activity">
    <reaction evidence="1">
        <text>Release of an N-terminal tripeptide from a polypeptide.</text>
        <dbReference type="EC" id="3.4.14.10"/>
    </reaction>
</comment>
<dbReference type="PANTHER" id="PTHR14218:SF19">
    <property type="entry name" value="SERINE PROTEASE AORO, PUTATIVE (AFU_ORTHOLOGUE AFUA_6G10250)-RELATED"/>
    <property type="match status" value="1"/>
</dbReference>
<evidence type="ECO:0000256" key="3">
    <source>
        <dbReference type="ARBA" id="ARBA00004239"/>
    </source>
</evidence>
<dbReference type="Pfam" id="PF09286">
    <property type="entry name" value="Pro-kuma_activ"/>
    <property type="match status" value="1"/>
</dbReference>
<evidence type="ECO:0000256" key="8">
    <source>
        <dbReference type="ARBA" id="ARBA00022825"/>
    </source>
</evidence>
<evidence type="ECO:0000256" key="12">
    <source>
        <dbReference type="SAM" id="SignalP"/>
    </source>
</evidence>
<dbReference type="SUPFAM" id="SSF52743">
    <property type="entry name" value="Subtilisin-like"/>
    <property type="match status" value="1"/>
</dbReference>
<evidence type="ECO:0000313" key="15">
    <source>
        <dbReference type="Proteomes" id="UP000706124"/>
    </source>
</evidence>
<feature type="binding site" evidence="11">
    <location>
        <position position="595"/>
    </location>
    <ligand>
        <name>Ca(2+)</name>
        <dbReference type="ChEBI" id="CHEBI:29108"/>
    </ligand>
</feature>
<evidence type="ECO:0000256" key="7">
    <source>
        <dbReference type="ARBA" id="ARBA00022801"/>
    </source>
</evidence>
<dbReference type="PROSITE" id="PS00138">
    <property type="entry name" value="SUBTILASE_SER"/>
    <property type="match status" value="1"/>
</dbReference>
<evidence type="ECO:0000256" key="10">
    <source>
        <dbReference type="ARBA" id="ARBA00023145"/>
    </source>
</evidence>
<keyword evidence="7 11" id="KW-0378">Hydrolase</keyword>
<comment type="subcellular location">
    <subcellularLocation>
        <location evidence="3">Secreted</location>
        <location evidence="3">Extracellular space</location>
    </subcellularLocation>
</comment>